<dbReference type="Pfam" id="PF01370">
    <property type="entry name" value="Epimerase"/>
    <property type="match status" value="1"/>
</dbReference>
<dbReference type="InterPro" id="IPR036291">
    <property type="entry name" value="NAD(P)-bd_dom_sf"/>
</dbReference>
<dbReference type="PANTHER" id="PTHR48079:SF6">
    <property type="entry name" value="NAD(P)-BINDING DOMAIN-CONTAINING PROTEIN-RELATED"/>
    <property type="match status" value="1"/>
</dbReference>
<dbReference type="KEGG" id="maga:Mag101_17385"/>
<evidence type="ECO:0000313" key="2">
    <source>
        <dbReference type="EMBL" id="AQQ69207.1"/>
    </source>
</evidence>
<name>A0A1Q2MA92_9GAMM</name>
<proteinExistence type="predicted"/>
<dbReference type="InterPro" id="IPR001509">
    <property type="entry name" value="Epimerase_deHydtase"/>
</dbReference>
<dbReference type="AlphaFoldDB" id="A0A1Q2MA92"/>
<accession>A0A1Q2MA92</accession>
<dbReference type="EMBL" id="CP019650">
    <property type="protein sequence ID" value="AQQ69207.1"/>
    <property type="molecule type" value="Genomic_DNA"/>
</dbReference>
<evidence type="ECO:0000313" key="3">
    <source>
        <dbReference type="Proteomes" id="UP000188219"/>
    </source>
</evidence>
<dbReference type="GO" id="GO:0005737">
    <property type="term" value="C:cytoplasm"/>
    <property type="evidence" value="ECO:0007669"/>
    <property type="project" value="TreeGrafter"/>
</dbReference>
<dbReference type="SUPFAM" id="SSF51735">
    <property type="entry name" value="NAD(P)-binding Rossmann-fold domains"/>
    <property type="match status" value="1"/>
</dbReference>
<protein>
    <submittedName>
        <fullName evidence="2">Phosphate ABC transporter permease</fullName>
    </submittedName>
</protein>
<dbReference type="GO" id="GO:0004029">
    <property type="term" value="F:aldehyde dehydrogenase (NAD+) activity"/>
    <property type="evidence" value="ECO:0007669"/>
    <property type="project" value="TreeGrafter"/>
</dbReference>
<evidence type="ECO:0000259" key="1">
    <source>
        <dbReference type="Pfam" id="PF01370"/>
    </source>
</evidence>
<sequence length="292" mass="32848">MAKEKVWIFGCGDLGTRLALKLDRKAYDVFGVRRNPLQALARKRRADVVNWRRGDATKTEDIHRHLSQGADIVIATFTPGASTPQAYQRAYVETATCLRQSLADMEKPPRLLLWVSSTRVYGQSGDQWLDERSQPMPSSFQGDALLAAEKIAQQSVTETCVVRFAGIYGPGRDRLLSQVRAGRCAPPSPPQFSNRIHVDDAVGFLAHLIEGQKKDMSLEKLYIGADCTPVPMYELQSWLAKSMGYTSAHLREEVATSERRSKKLSNKRMLDSGYDMLYPDYRAGYRTLLEND</sequence>
<keyword evidence="3" id="KW-1185">Reference proteome</keyword>
<organism evidence="2 3">
    <name type="scientific">Microbulbifer agarilyticus</name>
    <dbReference type="NCBI Taxonomy" id="260552"/>
    <lineage>
        <taxon>Bacteria</taxon>
        <taxon>Pseudomonadati</taxon>
        <taxon>Pseudomonadota</taxon>
        <taxon>Gammaproteobacteria</taxon>
        <taxon>Cellvibrionales</taxon>
        <taxon>Microbulbiferaceae</taxon>
        <taxon>Microbulbifer</taxon>
    </lineage>
</organism>
<dbReference type="STRING" id="260552.Mag101_17385"/>
<dbReference type="RefSeq" id="WP_077407796.1">
    <property type="nucleotide sequence ID" value="NZ_CP019650.1"/>
</dbReference>
<dbReference type="Proteomes" id="UP000188219">
    <property type="component" value="Chromosome"/>
</dbReference>
<feature type="domain" description="NAD-dependent epimerase/dehydratase" evidence="1">
    <location>
        <begin position="12"/>
        <end position="174"/>
    </location>
</feature>
<reference evidence="2" key="1">
    <citation type="submission" date="2017-02" db="EMBL/GenBank/DDBJ databases">
        <title>Genome of Microbulbifer agarilyticus GP101.</title>
        <authorList>
            <person name="Jung J."/>
            <person name="Bae S.S."/>
            <person name="Baek K."/>
        </authorList>
    </citation>
    <scope>NUCLEOTIDE SEQUENCE [LARGE SCALE GENOMIC DNA]</scope>
    <source>
        <strain evidence="2">GP101</strain>
    </source>
</reference>
<gene>
    <name evidence="2" type="ORF">Mag101_17385</name>
</gene>
<dbReference type="InterPro" id="IPR051783">
    <property type="entry name" value="NAD(P)-dependent_oxidoreduct"/>
</dbReference>
<dbReference type="eggNOG" id="COG0451">
    <property type="taxonomic scope" value="Bacteria"/>
</dbReference>
<dbReference type="Gene3D" id="3.40.50.720">
    <property type="entry name" value="NAD(P)-binding Rossmann-like Domain"/>
    <property type="match status" value="1"/>
</dbReference>
<dbReference type="OrthoDB" id="9808276at2"/>
<dbReference type="PANTHER" id="PTHR48079">
    <property type="entry name" value="PROTEIN YEEZ"/>
    <property type="match status" value="1"/>
</dbReference>